<keyword evidence="2" id="KW-1185">Reference proteome</keyword>
<proteinExistence type="predicted"/>
<evidence type="ECO:0000313" key="2">
    <source>
        <dbReference type="Proteomes" id="UP000753961"/>
    </source>
</evidence>
<dbReference type="Proteomes" id="UP000753961">
    <property type="component" value="Unassembled WGS sequence"/>
</dbReference>
<reference evidence="1" key="1">
    <citation type="submission" date="2021-06" db="EMBL/GenBank/DDBJ databases">
        <title>44 bacteria genomes isolated from Dapeng, Shenzhen.</title>
        <authorList>
            <person name="Zheng W."/>
            <person name="Yu S."/>
            <person name="Huang Y."/>
        </authorList>
    </citation>
    <scope>NUCLEOTIDE SEQUENCE</scope>
    <source>
        <strain evidence="1">DP5N28-2</strain>
    </source>
</reference>
<dbReference type="EMBL" id="JAHVHU010000016">
    <property type="protein sequence ID" value="MBY5959579.1"/>
    <property type="molecule type" value="Genomic_DNA"/>
</dbReference>
<evidence type="ECO:0000313" key="1">
    <source>
        <dbReference type="EMBL" id="MBY5959579.1"/>
    </source>
</evidence>
<protein>
    <submittedName>
        <fullName evidence="1">Uncharacterized protein</fullName>
    </submittedName>
</protein>
<accession>A0A953LE49</accession>
<name>A0A953LE49_9BACT</name>
<dbReference type="AlphaFoldDB" id="A0A953LE49"/>
<gene>
    <name evidence="1" type="ORF">KUV50_15610</name>
</gene>
<organism evidence="1 2">
    <name type="scientific">Membranihabitans marinus</name>
    <dbReference type="NCBI Taxonomy" id="1227546"/>
    <lineage>
        <taxon>Bacteria</taxon>
        <taxon>Pseudomonadati</taxon>
        <taxon>Bacteroidota</taxon>
        <taxon>Saprospiria</taxon>
        <taxon>Saprospirales</taxon>
        <taxon>Saprospiraceae</taxon>
        <taxon>Membranihabitans</taxon>
    </lineage>
</organism>
<sequence length="349" mass="41081">MKFSPYIYEPNKSIDVYKESEKFFEANPKIKQRIEELGWVYHTVGMIIPQNSENLWSGHYLPFKDSWEELHVSFTQVCFGLYKQAFVSLRSGLELGMLSVYFNINDDGHNAVKTWLDSKADTPRTKNIWKILRQNNNIKKFDEKHNLKQVHKDLGYLHNYVHTKGAKHSNRMGLLKNNFQTFEEKLISKWLKSYAEIISLVSTLHLLKYPISVIRFDYSKKFGIDIPGFGGLEEYNIDKIASILPDKYLEDIELLANEDPSTQETIKEISSFPDMTDEQVEEQIINLEKMLIEDGEGFTKWLENQERFLKSPGQSEFDEKMNKRIELLRQWATENDFLESKAKRLGWER</sequence>
<dbReference type="RefSeq" id="WP_222581117.1">
    <property type="nucleotide sequence ID" value="NZ_JAHVHU010000016.1"/>
</dbReference>
<comment type="caution">
    <text evidence="1">The sequence shown here is derived from an EMBL/GenBank/DDBJ whole genome shotgun (WGS) entry which is preliminary data.</text>
</comment>